<dbReference type="EMBL" id="POTW01000043">
    <property type="protein sequence ID" value="PZF82177.1"/>
    <property type="molecule type" value="Genomic_DNA"/>
</dbReference>
<organism evidence="1 2">
    <name type="scientific">Jiangella anatolica</name>
    <dbReference type="NCBI Taxonomy" id="2670374"/>
    <lineage>
        <taxon>Bacteria</taxon>
        <taxon>Bacillati</taxon>
        <taxon>Actinomycetota</taxon>
        <taxon>Actinomycetes</taxon>
        <taxon>Jiangellales</taxon>
        <taxon>Jiangellaceae</taxon>
        <taxon>Jiangella</taxon>
    </lineage>
</organism>
<dbReference type="RefSeq" id="WP_111256018.1">
    <property type="nucleotide sequence ID" value="NZ_POTW01000043.1"/>
</dbReference>
<keyword evidence="2" id="KW-1185">Reference proteome</keyword>
<protein>
    <submittedName>
        <fullName evidence="1">Uncharacterized protein</fullName>
    </submittedName>
</protein>
<evidence type="ECO:0000313" key="2">
    <source>
        <dbReference type="Proteomes" id="UP000248764"/>
    </source>
</evidence>
<evidence type="ECO:0000313" key="1">
    <source>
        <dbReference type="EMBL" id="PZF82177.1"/>
    </source>
</evidence>
<gene>
    <name evidence="1" type="ORF">C1I92_17915</name>
</gene>
<sequence length="603" mass="65997">MVTRLRGMTAPLGSPPSWAVQQRRLLDDLRPAAAIFAATYLASDGSLIWRDALPGRDGLDDGYESVYDWPLAYLLGADDSLLATSARVWSGVTAQFTRYGQALHEYERGYDWFHQGEGNLLLHHLCLADPAAWRDRVARFAGLYTDPAHGNYDPVHRIIRAAHTGSGGPRFGPYRYSHPFTDDENVYEWSARHEPYGLPFRDLPGITAFTDLKDPANARRMGQAMHERMARGDTAVNLTSTGLVTLAYATTGEPGLRDWVLGYVDAWRERAAANGGLIPDNVGLSGAVGEYLDSRWYGGHYGWSWPHGLEPIASAVLVAASSAYLLTADDGYLDLPRTLLRRMLELGRVDDGRLVVPHRHDASGWFDFKPLPPRFALALWHLSGDPADRALLDELETGDPDDWTAVPSEPGRFRDAGTRPWLHYLSGANPDYPARAAAAALAHVAAQTSAVQADDADPLTYDLHHWQRMNPVSTEALVQLTLGGPAPIYNGGLLHTRLRYFTEGRPGLPPDVAALVHRVAADGVSVRLVNLHPAQPREVIVQGGAFGEFRIESVRTAAATTPVGTARFAVELSPASTVDLDLTTTRMPLRPIATDEDTRDTSG</sequence>
<name>A0A2W2C2K1_9ACTN</name>
<accession>A0A2W2C2K1</accession>
<dbReference type="InterPro" id="IPR058347">
    <property type="entry name" value="DUF8034"/>
</dbReference>
<reference evidence="1 2" key="1">
    <citation type="submission" date="2018-01" db="EMBL/GenBank/DDBJ databases">
        <title>Draft genome sequence of Jiangella sp. GTF31.</title>
        <authorList>
            <person name="Sahin N."/>
            <person name="Ay H."/>
            <person name="Saygin H."/>
        </authorList>
    </citation>
    <scope>NUCLEOTIDE SEQUENCE [LARGE SCALE GENOMIC DNA]</scope>
    <source>
        <strain evidence="1 2">GTF31</strain>
    </source>
</reference>
<comment type="caution">
    <text evidence="1">The sequence shown here is derived from an EMBL/GenBank/DDBJ whole genome shotgun (WGS) entry which is preliminary data.</text>
</comment>
<dbReference type="AlphaFoldDB" id="A0A2W2C2K1"/>
<dbReference type="Pfam" id="PF26099">
    <property type="entry name" value="DUF8034"/>
    <property type="match status" value="1"/>
</dbReference>
<dbReference type="Proteomes" id="UP000248764">
    <property type="component" value="Unassembled WGS sequence"/>
</dbReference>
<proteinExistence type="predicted"/>